<sequence length="37" mass="3967">MHVGPLAGQTKDYDLNLADEALCHWHLIHAVPSLGGS</sequence>
<reference evidence="3 4" key="1">
    <citation type="submission" date="2018-01" db="EMBL/GenBank/DDBJ databases">
        <authorList>
            <person name="Clerissi C."/>
        </authorList>
    </citation>
    <scope>NUCLEOTIDE SEQUENCE [LARGE SCALE GENOMIC DNA]</scope>
    <source>
        <strain evidence="1">Cupriavidus taiwanensis STM 6082</strain>
        <strain evidence="2">Cupriavidus taiwanensis STM 6160</strain>
        <plasmid evidence="3">iii</plasmid>
        <plasmid evidence="2">III</plasmid>
    </source>
</reference>
<dbReference type="AlphaFoldDB" id="A0A375HXK1"/>
<evidence type="ECO:0000313" key="1">
    <source>
        <dbReference type="EMBL" id="SOZ40357.1"/>
    </source>
</evidence>
<dbReference type="EMBL" id="LT984808">
    <property type="protein sequence ID" value="SPD62712.1"/>
    <property type="molecule type" value="Genomic_DNA"/>
</dbReference>
<evidence type="ECO:0000313" key="3">
    <source>
        <dbReference type="Proteomes" id="UP000255168"/>
    </source>
</evidence>
<gene>
    <name evidence="1" type="ORF">CBM2605_P10010</name>
    <name evidence="2" type="ORF">CBM2607_P20139</name>
</gene>
<geneLocation type="plasmid" evidence="2">
    <name>III</name>
</geneLocation>
<dbReference type="Proteomes" id="UP000255168">
    <property type="component" value="Plasmid III"/>
</dbReference>
<dbReference type="EMBL" id="OFTC01000049">
    <property type="protein sequence ID" value="SOZ40357.1"/>
    <property type="molecule type" value="Genomic_DNA"/>
</dbReference>
<name>A0A375HXK1_9BURK</name>
<protein>
    <submittedName>
        <fullName evidence="2">Uncharacterized protein</fullName>
    </submittedName>
</protein>
<evidence type="ECO:0000313" key="2">
    <source>
        <dbReference type="EMBL" id="SPD62712.1"/>
    </source>
</evidence>
<geneLocation type="plasmid" evidence="3">
    <name>iii</name>
</geneLocation>
<accession>A0A375HXK1</accession>
<dbReference type="Proteomes" id="UP000256710">
    <property type="component" value="Unassembled WGS sequence"/>
</dbReference>
<keyword evidence="2" id="KW-0614">Plasmid</keyword>
<proteinExistence type="predicted"/>
<keyword evidence="4" id="KW-1185">Reference proteome</keyword>
<evidence type="ECO:0000313" key="4">
    <source>
        <dbReference type="Proteomes" id="UP000256710"/>
    </source>
</evidence>
<organism evidence="2 3">
    <name type="scientific">Cupriavidus neocaledonicus</name>
    <dbReference type="NCBI Taxonomy" id="1040979"/>
    <lineage>
        <taxon>Bacteria</taxon>
        <taxon>Pseudomonadati</taxon>
        <taxon>Pseudomonadota</taxon>
        <taxon>Betaproteobacteria</taxon>
        <taxon>Burkholderiales</taxon>
        <taxon>Burkholderiaceae</taxon>
        <taxon>Cupriavidus</taxon>
    </lineage>
</organism>